<name>A0AA40ELJ9_9PEZI</name>
<dbReference type="EMBL" id="JAUKTV010000003">
    <property type="protein sequence ID" value="KAK0741594.1"/>
    <property type="molecule type" value="Genomic_DNA"/>
</dbReference>
<dbReference type="AlphaFoldDB" id="A0AA40ELJ9"/>
<accession>A0AA40ELJ9</accession>
<dbReference type="Proteomes" id="UP001172159">
    <property type="component" value="Unassembled WGS sequence"/>
</dbReference>
<evidence type="ECO:0000313" key="1">
    <source>
        <dbReference type="EMBL" id="KAK0741594.1"/>
    </source>
</evidence>
<dbReference type="Gene3D" id="3.40.50.300">
    <property type="entry name" value="P-loop containing nucleotide triphosphate hydrolases"/>
    <property type="match status" value="1"/>
</dbReference>
<comment type="caution">
    <text evidence="1">The sequence shown here is derived from an EMBL/GenBank/DDBJ whole genome shotgun (WGS) entry which is preliminary data.</text>
</comment>
<proteinExistence type="predicted"/>
<dbReference type="PANTHER" id="PTHR10039">
    <property type="entry name" value="AMELOGENIN"/>
    <property type="match status" value="1"/>
</dbReference>
<gene>
    <name evidence="1" type="ORF">B0T21DRAFT_345493</name>
</gene>
<dbReference type="PANTHER" id="PTHR10039:SF14">
    <property type="entry name" value="NACHT DOMAIN-CONTAINING PROTEIN"/>
    <property type="match status" value="1"/>
</dbReference>
<organism evidence="1 2">
    <name type="scientific">Apiosordaria backusii</name>
    <dbReference type="NCBI Taxonomy" id="314023"/>
    <lineage>
        <taxon>Eukaryota</taxon>
        <taxon>Fungi</taxon>
        <taxon>Dikarya</taxon>
        <taxon>Ascomycota</taxon>
        <taxon>Pezizomycotina</taxon>
        <taxon>Sordariomycetes</taxon>
        <taxon>Sordariomycetidae</taxon>
        <taxon>Sordariales</taxon>
        <taxon>Lasiosphaeriaceae</taxon>
        <taxon>Apiosordaria</taxon>
    </lineage>
</organism>
<dbReference type="SUPFAM" id="SSF52540">
    <property type="entry name" value="P-loop containing nucleoside triphosphate hydrolases"/>
    <property type="match status" value="1"/>
</dbReference>
<sequence>MEVLIREAKTEIFTLNCLVNKVNGKDGGPGFVKRVLLAVKGFERDFKEQAQRIDRLQLSLQTYLSERQAQIQQHSQLLKRLKPSTANFTPEKLHGTLEWIWSHPLYSCWASTGGAASLPTGLLASAQRTLIIHGVKGSGKSVLAASVARDSANGLLKSLPVAEQTRQIPHLLACEDLASGKHLVIEIVKLSKQHSRPIYCILDGIDKSLDDWNDFNGGPLSYITKLLQDATHIWLLLIDLEARSTVMFLWIKLVFKELRSSYSTNEVECTLQRVPDQLDREYHRLFFLLKARLHGRPNKISVGMERTRGLLRLIVGASRPLTVMELRLAYSFSQQSTTTTSMRSENIISDEGIIASCGDFITIQNNYVCLGHTSIRQFPLRPAEK</sequence>
<evidence type="ECO:0000313" key="2">
    <source>
        <dbReference type="Proteomes" id="UP001172159"/>
    </source>
</evidence>
<dbReference type="InterPro" id="IPR027417">
    <property type="entry name" value="P-loop_NTPase"/>
</dbReference>
<reference evidence="1" key="1">
    <citation type="submission" date="2023-06" db="EMBL/GenBank/DDBJ databases">
        <title>Genome-scale phylogeny and comparative genomics of the fungal order Sordariales.</title>
        <authorList>
            <consortium name="Lawrence Berkeley National Laboratory"/>
            <person name="Hensen N."/>
            <person name="Bonometti L."/>
            <person name="Westerberg I."/>
            <person name="Brannstrom I.O."/>
            <person name="Guillou S."/>
            <person name="Cros-Aarteil S."/>
            <person name="Calhoun S."/>
            <person name="Haridas S."/>
            <person name="Kuo A."/>
            <person name="Mondo S."/>
            <person name="Pangilinan J."/>
            <person name="Riley R."/>
            <person name="Labutti K."/>
            <person name="Andreopoulos B."/>
            <person name="Lipzen A."/>
            <person name="Chen C."/>
            <person name="Yanf M."/>
            <person name="Daum C."/>
            <person name="Ng V."/>
            <person name="Clum A."/>
            <person name="Steindorff A."/>
            <person name="Ohm R."/>
            <person name="Martin F."/>
            <person name="Silar P."/>
            <person name="Natvig D."/>
            <person name="Lalanne C."/>
            <person name="Gautier V."/>
            <person name="Ament-Velasquez S.L."/>
            <person name="Kruys A."/>
            <person name="Hutchinson M.I."/>
            <person name="Powell A.J."/>
            <person name="Barry K."/>
            <person name="Miller A.N."/>
            <person name="Grigoriev I.V."/>
            <person name="Debuchy R."/>
            <person name="Gladieux P."/>
            <person name="Thoren M.H."/>
            <person name="Johannesson H."/>
        </authorList>
    </citation>
    <scope>NUCLEOTIDE SEQUENCE</scope>
    <source>
        <strain evidence="1">CBS 540.89</strain>
    </source>
</reference>
<keyword evidence="2" id="KW-1185">Reference proteome</keyword>
<protein>
    <submittedName>
        <fullName evidence="1">Uncharacterized protein</fullName>
    </submittedName>
</protein>